<dbReference type="SUPFAM" id="SSF161098">
    <property type="entry name" value="MetI-like"/>
    <property type="match status" value="1"/>
</dbReference>
<dbReference type="PANTHER" id="PTHR43163:SF6">
    <property type="entry name" value="DIPEPTIDE TRANSPORT SYSTEM PERMEASE PROTEIN DPPB-RELATED"/>
    <property type="match status" value="1"/>
</dbReference>
<evidence type="ECO:0000256" key="4">
    <source>
        <dbReference type="ARBA" id="ARBA00022692"/>
    </source>
</evidence>
<name>A0A6J7RED2_9ZZZZ</name>
<evidence type="ECO:0000256" key="2">
    <source>
        <dbReference type="ARBA" id="ARBA00022448"/>
    </source>
</evidence>
<evidence type="ECO:0000256" key="6">
    <source>
        <dbReference type="ARBA" id="ARBA00023136"/>
    </source>
</evidence>
<dbReference type="EMBL" id="CAFBOZ010000389">
    <property type="protein sequence ID" value="CAB5027107.1"/>
    <property type="molecule type" value="Genomic_DNA"/>
</dbReference>
<dbReference type="GO" id="GO:0071916">
    <property type="term" value="F:dipeptide transmembrane transporter activity"/>
    <property type="evidence" value="ECO:0007669"/>
    <property type="project" value="TreeGrafter"/>
</dbReference>
<feature type="transmembrane region" description="Helical" evidence="7">
    <location>
        <begin position="92"/>
        <end position="115"/>
    </location>
</feature>
<sequence>MASAAYLARITRSAMVGELGREHVETAVSRGISQRSIIRRHVLRNASIPIVTVIGLTIGGLVAASVVVENVFALDGLGSLLVRAILQRDFAVVQAVVLLLVIVFVVVNLIVDLLYTVLDPRISLGGDS</sequence>
<dbReference type="PANTHER" id="PTHR43163">
    <property type="entry name" value="DIPEPTIDE TRANSPORT SYSTEM PERMEASE PROTEIN DPPB-RELATED"/>
    <property type="match status" value="1"/>
</dbReference>
<evidence type="ECO:0000256" key="5">
    <source>
        <dbReference type="ARBA" id="ARBA00022989"/>
    </source>
</evidence>
<dbReference type="GO" id="GO:0005886">
    <property type="term" value="C:plasma membrane"/>
    <property type="evidence" value="ECO:0007669"/>
    <property type="project" value="UniProtKB-SubCell"/>
</dbReference>
<dbReference type="PROSITE" id="PS50928">
    <property type="entry name" value="ABC_TM1"/>
    <property type="match status" value="1"/>
</dbReference>
<feature type="domain" description="ABC transmembrane type-1" evidence="8">
    <location>
        <begin position="1"/>
        <end position="111"/>
    </location>
</feature>
<dbReference type="InterPro" id="IPR000515">
    <property type="entry name" value="MetI-like"/>
</dbReference>
<evidence type="ECO:0000259" key="8">
    <source>
        <dbReference type="PROSITE" id="PS50928"/>
    </source>
</evidence>
<organism evidence="9">
    <name type="scientific">freshwater metagenome</name>
    <dbReference type="NCBI Taxonomy" id="449393"/>
    <lineage>
        <taxon>unclassified sequences</taxon>
        <taxon>metagenomes</taxon>
        <taxon>ecological metagenomes</taxon>
    </lineage>
</organism>
<dbReference type="AlphaFoldDB" id="A0A6J7RED2"/>
<keyword evidence="4 7" id="KW-0812">Transmembrane</keyword>
<dbReference type="Gene3D" id="1.10.3720.10">
    <property type="entry name" value="MetI-like"/>
    <property type="match status" value="1"/>
</dbReference>
<reference evidence="9" key="1">
    <citation type="submission" date="2020-05" db="EMBL/GenBank/DDBJ databases">
        <authorList>
            <person name="Chiriac C."/>
            <person name="Salcher M."/>
            <person name="Ghai R."/>
            <person name="Kavagutti S V."/>
        </authorList>
    </citation>
    <scope>NUCLEOTIDE SEQUENCE</scope>
</reference>
<evidence type="ECO:0000256" key="7">
    <source>
        <dbReference type="SAM" id="Phobius"/>
    </source>
</evidence>
<keyword evidence="3" id="KW-1003">Cell membrane</keyword>
<evidence type="ECO:0000256" key="3">
    <source>
        <dbReference type="ARBA" id="ARBA00022475"/>
    </source>
</evidence>
<keyword evidence="5 7" id="KW-1133">Transmembrane helix</keyword>
<keyword evidence="2" id="KW-0813">Transport</keyword>
<accession>A0A6J7RED2</accession>
<dbReference type="CDD" id="cd06261">
    <property type="entry name" value="TM_PBP2"/>
    <property type="match status" value="1"/>
</dbReference>
<evidence type="ECO:0000313" key="9">
    <source>
        <dbReference type="EMBL" id="CAB5027107.1"/>
    </source>
</evidence>
<dbReference type="Pfam" id="PF00528">
    <property type="entry name" value="BPD_transp_1"/>
    <property type="match status" value="1"/>
</dbReference>
<comment type="subcellular location">
    <subcellularLocation>
        <location evidence="1">Cell membrane</location>
        <topology evidence="1">Multi-pass membrane protein</topology>
    </subcellularLocation>
</comment>
<gene>
    <name evidence="9" type="ORF">UFOPK3992_02069</name>
</gene>
<evidence type="ECO:0000256" key="1">
    <source>
        <dbReference type="ARBA" id="ARBA00004651"/>
    </source>
</evidence>
<keyword evidence="6 7" id="KW-0472">Membrane</keyword>
<proteinExistence type="predicted"/>
<protein>
    <submittedName>
        <fullName evidence="9">Unannotated protein</fullName>
    </submittedName>
</protein>
<feature type="transmembrane region" description="Helical" evidence="7">
    <location>
        <begin position="48"/>
        <end position="72"/>
    </location>
</feature>
<dbReference type="InterPro" id="IPR035906">
    <property type="entry name" value="MetI-like_sf"/>
</dbReference>